<evidence type="ECO:0000259" key="2">
    <source>
        <dbReference type="Pfam" id="PF00155"/>
    </source>
</evidence>
<proteinExistence type="predicted"/>
<dbReference type="CDD" id="cd00609">
    <property type="entry name" value="AAT_like"/>
    <property type="match status" value="1"/>
</dbReference>
<dbReference type="InterPro" id="IPR004839">
    <property type="entry name" value="Aminotransferase_I/II_large"/>
</dbReference>
<dbReference type="InParanoid" id="A0A6P8IWS1"/>
<dbReference type="PRINTS" id="PR00753">
    <property type="entry name" value="ACCSYNTHASE"/>
</dbReference>
<dbReference type="InterPro" id="IPR050478">
    <property type="entry name" value="Ethylene_sulfur-biosynth"/>
</dbReference>
<dbReference type="GO" id="GO:0006520">
    <property type="term" value="P:amino acid metabolic process"/>
    <property type="evidence" value="ECO:0007669"/>
    <property type="project" value="TreeGrafter"/>
</dbReference>
<organism evidence="3 4">
    <name type="scientific">Actinia tenebrosa</name>
    <name type="common">Australian red waratah sea anemone</name>
    <dbReference type="NCBI Taxonomy" id="6105"/>
    <lineage>
        <taxon>Eukaryota</taxon>
        <taxon>Metazoa</taxon>
        <taxon>Cnidaria</taxon>
        <taxon>Anthozoa</taxon>
        <taxon>Hexacorallia</taxon>
        <taxon>Actiniaria</taxon>
        <taxon>Actiniidae</taxon>
        <taxon>Actinia</taxon>
    </lineage>
</organism>
<dbReference type="OrthoDB" id="7042322at2759"/>
<dbReference type="KEGG" id="aten:116305694"/>
<keyword evidence="1" id="KW-0663">Pyridoxal phosphate</keyword>
<dbReference type="GeneID" id="116305694"/>
<dbReference type="PANTHER" id="PTHR43795">
    <property type="entry name" value="BIFUNCTIONAL ASPARTATE AMINOTRANSFERASE AND GLUTAMATE/ASPARTATE-PREPHENATE AMINOTRANSFERASE-RELATED"/>
    <property type="match status" value="1"/>
</dbReference>
<evidence type="ECO:0000313" key="3">
    <source>
        <dbReference type="Proteomes" id="UP000515163"/>
    </source>
</evidence>
<keyword evidence="3" id="KW-1185">Reference proteome</keyword>
<dbReference type="Gene3D" id="3.40.640.10">
    <property type="entry name" value="Type I PLP-dependent aspartate aminotransferase-like (Major domain)"/>
    <property type="match status" value="1"/>
</dbReference>
<dbReference type="AlphaFoldDB" id="A0A6P8IWS1"/>
<protein>
    <submittedName>
        <fullName evidence="4">Probable inactive 1-aminocyclopropane-1-carboxylate synthase-like protein 2</fullName>
    </submittedName>
</protein>
<dbReference type="Gene3D" id="3.90.1150.10">
    <property type="entry name" value="Aspartate Aminotransferase, domain 1"/>
    <property type="match status" value="1"/>
</dbReference>
<accession>A0A6P8IWS1</accession>
<dbReference type="SUPFAM" id="SSF53383">
    <property type="entry name" value="PLP-dependent transferases"/>
    <property type="match status" value="1"/>
</dbReference>
<dbReference type="RefSeq" id="XP_031571522.1">
    <property type="nucleotide sequence ID" value="XM_031715662.1"/>
</dbReference>
<dbReference type="Pfam" id="PF00155">
    <property type="entry name" value="Aminotran_1_2"/>
    <property type="match status" value="1"/>
</dbReference>
<sequence>MSCMSERGKRLQNFNTILSDAWLKILQDGFHKFKNPTGIINLGMSENKLMYDVLKTKFEESCDIEEHHTHYCDFGGLSEFKRGIADLFDHMMKPVEPVDPSNLLILNGCCSVVEALTTVLTDPVEGILIPSPYYGGFDADLSIRAQAVPFPVYLSSKPRPGQTQPFELTVDQLERAMKDAKEQDVTIRCLLLTNPNNPLGNIYSAQQLQSYLDFAHRHTLHVILDEIYTLSIFKEGHSMKSILSFTNIPDRQRLHVVWGFSKDFGISGFRCGVLHTWNKQILDALKWVAYFQSVPTSTQVNSPYHYHSYSNLEFIAVL</sequence>
<dbReference type="GO" id="GO:0030170">
    <property type="term" value="F:pyridoxal phosphate binding"/>
    <property type="evidence" value="ECO:0007669"/>
    <property type="project" value="InterPro"/>
</dbReference>
<dbReference type="GO" id="GO:0008483">
    <property type="term" value="F:transaminase activity"/>
    <property type="evidence" value="ECO:0007669"/>
    <property type="project" value="TreeGrafter"/>
</dbReference>
<evidence type="ECO:0000313" key="4">
    <source>
        <dbReference type="RefSeq" id="XP_031571522.1"/>
    </source>
</evidence>
<name>A0A6P8IWS1_ACTTE</name>
<dbReference type="InterPro" id="IPR015422">
    <property type="entry name" value="PyrdxlP-dep_Trfase_small"/>
</dbReference>
<gene>
    <name evidence="4" type="primary">LOC116305694</name>
</gene>
<dbReference type="PANTHER" id="PTHR43795:SF39">
    <property type="entry name" value="AMINOTRANSFERASE CLASS I_CLASSII DOMAIN-CONTAINING PROTEIN"/>
    <property type="match status" value="1"/>
</dbReference>
<dbReference type="InterPro" id="IPR015424">
    <property type="entry name" value="PyrdxlP-dep_Trfase"/>
</dbReference>
<evidence type="ECO:0000256" key="1">
    <source>
        <dbReference type="ARBA" id="ARBA00022898"/>
    </source>
</evidence>
<feature type="domain" description="Aminotransferase class I/classII large" evidence="2">
    <location>
        <begin position="39"/>
        <end position="299"/>
    </location>
</feature>
<dbReference type="InterPro" id="IPR015421">
    <property type="entry name" value="PyrdxlP-dep_Trfase_major"/>
</dbReference>
<reference evidence="4" key="1">
    <citation type="submission" date="2025-08" db="UniProtKB">
        <authorList>
            <consortium name="RefSeq"/>
        </authorList>
    </citation>
    <scope>IDENTIFICATION</scope>
    <source>
        <tissue evidence="4">Tentacle</tissue>
    </source>
</reference>
<dbReference type="Proteomes" id="UP000515163">
    <property type="component" value="Unplaced"/>
</dbReference>